<evidence type="ECO:0000313" key="1">
    <source>
        <dbReference type="EMBL" id="KAK7274207.1"/>
    </source>
</evidence>
<proteinExistence type="predicted"/>
<evidence type="ECO:0000313" key="2">
    <source>
        <dbReference type="Proteomes" id="UP001372338"/>
    </source>
</evidence>
<dbReference type="Proteomes" id="UP001372338">
    <property type="component" value="Unassembled WGS sequence"/>
</dbReference>
<keyword evidence="2" id="KW-1185">Reference proteome</keyword>
<protein>
    <submittedName>
        <fullName evidence="1">Uncharacterized protein</fullName>
    </submittedName>
</protein>
<name>A0AAN9ICG7_CROPI</name>
<dbReference type="AlphaFoldDB" id="A0AAN9ICG7"/>
<dbReference type="EMBL" id="JAYWIO010000003">
    <property type="protein sequence ID" value="KAK7274207.1"/>
    <property type="molecule type" value="Genomic_DNA"/>
</dbReference>
<dbReference type="GO" id="GO:0005634">
    <property type="term" value="C:nucleus"/>
    <property type="evidence" value="ECO:0007669"/>
    <property type="project" value="TreeGrafter"/>
</dbReference>
<comment type="caution">
    <text evidence="1">The sequence shown here is derived from an EMBL/GenBank/DDBJ whole genome shotgun (WGS) entry which is preliminary data.</text>
</comment>
<organism evidence="1 2">
    <name type="scientific">Crotalaria pallida</name>
    <name type="common">Smooth rattlebox</name>
    <name type="synonym">Crotalaria striata</name>
    <dbReference type="NCBI Taxonomy" id="3830"/>
    <lineage>
        <taxon>Eukaryota</taxon>
        <taxon>Viridiplantae</taxon>
        <taxon>Streptophyta</taxon>
        <taxon>Embryophyta</taxon>
        <taxon>Tracheophyta</taxon>
        <taxon>Spermatophyta</taxon>
        <taxon>Magnoliopsida</taxon>
        <taxon>eudicotyledons</taxon>
        <taxon>Gunneridae</taxon>
        <taxon>Pentapetalae</taxon>
        <taxon>rosids</taxon>
        <taxon>fabids</taxon>
        <taxon>Fabales</taxon>
        <taxon>Fabaceae</taxon>
        <taxon>Papilionoideae</taxon>
        <taxon>50 kb inversion clade</taxon>
        <taxon>genistoids sensu lato</taxon>
        <taxon>core genistoids</taxon>
        <taxon>Crotalarieae</taxon>
        <taxon>Crotalaria</taxon>
    </lineage>
</organism>
<dbReference type="GO" id="GO:0016480">
    <property type="term" value="P:negative regulation of transcription by RNA polymerase III"/>
    <property type="evidence" value="ECO:0007669"/>
    <property type="project" value="InterPro"/>
</dbReference>
<sequence>MPRNLCLLFLSFIGKHARVDKKLSISLENEILDYLDKSSDSDDSSPPELLSSRSSRRTVIYLILALYHMYPDYDFRNGLKPVRVFLCWTPCTRPLMRWSFNFFFYNRKLKRIVTFRFGCFSNLVSDGYFLDETNNVDSRVIFAIMDT</sequence>
<dbReference type="PANTHER" id="PTHR22504:SF0">
    <property type="entry name" value="REPRESSOR OF RNA POLYMERASE III TRANSCRIPTION MAF1 HOMOLOG"/>
    <property type="match status" value="1"/>
</dbReference>
<reference evidence="1 2" key="1">
    <citation type="submission" date="2024-01" db="EMBL/GenBank/DDBJ databases">
        <title>The genomes of 5 underutilized Papilionoideae crops provide insights into root nodulation and disease resistanc.</title>
        <authorList>
            <person name="Yuan L."/>
        </authorList>
    </citation>
    <scope>NUCLEOTIDE SEQUENCE [LARGE SCALE GENOMIC DNA]</scope>
    <source>
        <strain evidence="1">ZHUSHIDOU_FW_LH</strain>
        <tissue evidence="1">Leaf</tissue>
    </source>
</reference>
<gene>
    <name evidence="1" type="ORF">RIF29_15288</name>
</gene>
<dbReference type="GO" id="GO:0000994">
    <property type="term" value="F:RNA polymerase III core binding"/>
    <property type="evidence" value="ECO:0007669"/>
    <property type="project" value="TreeGrafter"/>
</dbReference>
<dbReference type="Gene3D" id="3.40.1000.50">
    <property type="entry name" value="Repressor of RNA polymerase III transcription Maf1"/>
    <property type="match status" value="1"/>
</dbReference>
<dbReference type="Pfam" id="PF09174">
    <property type="entry name" value="Maf1"/>
    <property type="match status" value="1"/>
</dbReference>
<accession>A0AAN9ICG7</accession>
<dbReference type="PANTHER" id="PTHR22504">
    <property type="entry name" value="REPRESSOR OF RNA POLYMERASE III TRANSCRIPTION MAF1"/>
    <property type="match status" value="1"/>
</dbReference>
<dbReference type="InterPro" id="IPR015257">
    <property type="entry name" value="Maf1"/>
</dbReference>
<dbReference type="InterPro" id="IPR038564">
    <property type="entry name" value="Maf1_sf"/>
</dbReference>